<dbReference type="eggNOG" id="KOG3833">
    <property type="taxonomic scope" value="Eukaryota"/>
</dbReference>
<dbReference type="AlphaFoldDB" id="L1ILV9"/>
<dbReference type="STRING" id="905079.L1ILV9"/>
<dbReference type="GO" id="GO:0046872">
    <property type="term" value="F:metal ion binding"/>
    <property type="evidence" value="ECO:0007669"/>
    <property type="project" value="UniProtKB-KW"/>
</dbReference>
<keyword evidence="4 12" id="KW-0479">Metal-binding</keyword>
<keyword evidence="5 11" id="KW-0547">Nucleotide-binding</keyword>
<reference evidence="17" key="2">
    <citation type="submission" date="2012-11" db="EMBL/GenBank/DDBJ databases">
        <authorList>
            <person name="Kuo A."/>
            <person name="Curtis B.A."/>
            <person name="Tanifuji G."/>
            <person name="Burki F."/>
            <person name="Gruber A."/>
            <person name="Irimia M."/>
            <person name="Maruyama S."/>
            <person name="Arias M.C."/>
            <person name="Ball S.G."/>
            <person name="Gile G.H."/>
            <person name="Hirakawa Y."/>
            <person name="Hopkins J.F."/>
            <person name="Rensing S.A."/>
            <person name="Schmutz J."/>
            <person name="Symeonidi A."/>
            <person name="Elias M."/>
            <person name="Eveleigh R.J."/>
            <person name="Herman E.K."/>
            <person name="Klute M.J."/>
            <person name="Nakayama T."/>
            <person name="Obornik M."/>
            <person name="Reyes-Prieto A."/>
            <person name="Armbrust E.V."/>
            <person name="Aves S.J."/>
            <person name="Beiko R.G."/>
            <person name="Coutinho P."/>
            <person name="Dacks J.B."/>
            <person name="Durnford D.G."/>
            <person name="Fast N.M."/>
            <person name="Green B.R."/>
            <person name="Grisdale C."/>
            <person name="Hempe F."/>
            <person name="Henrissat B."/>
            <person name="Hoppner M.P."/>
            <person name="Ishida K.-I."/>
            <person name="Kim E."/>
            <person name="Koreny L."/>
            <person name="Kroth P.G."/>
            <person name="Liu Y."/>
            <person name="Malik S.-B."/>
            <person name="Maier U.G."/>
            <person name="McRose D."/>
            <person name="Mock T."/>
            <person name="Neilson J.A."/>
            <person name="Onodera N.T."/>
            <person name="Poole A.M."/>
            <person name="Pritham E.J."/>
            <person name="Richards T.A."/>
            <person name="Rocap G."/>
            <person name="Roy S.W."/>
            <person name="Sarai C."/>
            <person name="Schaack S."/>
            <person name="Shirato S."/>
            <person name="Slamovits C.H."/>
            <person name="Spencer D.F."/>
            <person name="Suzuki S."/>
            <person name="Worden A.Z."/>
            <person name="Zauner S."/>
            <person name="Barry K."/>
            <person name="Bell C."/>
            <person name="Bharti A.K."/>
            <person name="Crow J.A."/>
            <person name="Grimwood J."/>
            <person name="Kramer R."/>
            <person name="Lindquist E."/>
            <person name="Lucas S."/>
            <person name="Salamov A."/>
            <person name="McFadden G.I."/>
            <person name="Lane C.E."/>
            <person name="Keeling P.J."/>
            <person name="Gray M.W."/>
            <person name="Grigoriev I.V."/>
            <person name="Archibald J.M."/>
        </authorList>
    </citation>
    <scope>NUCLEOTIDE SEQUENCE</scope>
    <source>
        <strain evidence="17">CCMP2712</strain>
    </source>
</reference>
<keyword evidence="14" id="KW-0732">Signal</keyword>
<dbReference type="GO" id="GO:0170057">
    <property type="term" value="F:RNA ligase (GTP) activity"/>
    <property type="evidence" value="ECO:0007669"/>
    <property type="project" value="UniProtKB-EC"/>
</dbReference>
<evidence type="ECO:0000256" key="10">
    <source>
        <dbReference type="PIRSR" id="PIRSR601233-1"/>
    </source>
</evidence>
<organism evidence="15">
    <name type="scientific">Guillardia theta (strain CCMP2712)</name>
    <name type="common">Cryptophyte</name>
    <dbReference type="NCBI Taxonomy" id="905079"/>
    <lineage>
        <taxon>Eukaryota</taxon>
        <taxon>Cryptophyceae</taxon>
        <taxon>Pyrenomonadales</taxon>
        <taxon>Geminigeraceae</taxon>
        <taxon>Guillardia</taxon>
    </lineage>
</organism>
<dbReference type="GO" id="GO:0005525">
    <property type="term" value="F:GTP binding"/>
    <property type="evidence" value="ECO:0007669"/>
    <property type="project" value="UniProtKB-KW"/>
</dbReference>
<feature type="binding site" evidence="11">
    <location>
        <begin position="517"/>
        <end position="518"/>
    </location>
    <ligand>
        <name>GMP</name>
        <dbReference type="ChEBI" id="CHEBI:58115"/>
    </ligand>
</feature>
<dbReference type="HOGENOM" id="CLU_022279_0_0_1"/>
<dbReference type="OMA" id="TRGECCR"/>
<accession>L1ILV9</accession>
<evidence type="ECO:0000256" key="1">
    <source>
        <dbReference type="ARBA" id="ARBA00008071"/>
    </source>
</evidence>
<dbReference type="EnsemblProtists" id="EKX37253">
    <property type="protein sequence ID" value="EKX37253"/>
    <property type="gene ID" value="GUITHDRAFT_145168"/>
</dbReference>
<feature type="region of interest" description="Disordered" evidence="13">
    <location>
        <begin position="118"/>
        <end position="140"/>
    </location>
</feature>
<dbReference type="PANTHER" id="PTHR11118:SF1">
    <property type="entry name" value="RNA-SPLICING LIGASE RTCB HOMOLOG"/>
    <property type="match status" value="1"/>
</dbReference>
<evidence type="ECO:0000256" key="8">
    <source>
        <dbReference type="ARBA" id="ARBA00047746"/>
    </source>
</evidence>
<sequence length="669" mass="72335">MAILPGAHRRRHRPSSPCSSLLFLFLLALSAVVCCSHGSAPASHTCTASYGSLGALGAEPLRLRGGGLWRSSRESKGTERGGMQILSTIRKKIAVGEAWLYKYPARLLSNLFSRKPKARANNQDEEKMSKRGNWHLRGGGLSDDRARKSIEIDDTSIESMLKSAPYIQWDGNQLFTIPKGHIEGMRSSASFYANKPLLKQVLKEMLENQANGSKGGFLSAIQQLSNVATLPGVVSSSIGMPDIHSGYGFAIGNVAAVDMDDDDSVVSPGGVGFDINCGVRLLRTNLHERDVIDLLFKNIPVGVGEGSVLGQADGKVSATRRAWRELSLYAQELDDILRRGMAWAEERNLCWPEDREVVEERGSFEGADPDAVSDRAKARGRNQCGSLGVQSEGSGNHYAEVQVVEEVYDEEAASAMGLKLGTVCIMLHSGSRGLGHQVCTDAVAEAEKGISVVDRQLACCRIKSKEGQKYLAAMRAAANFAFVNRCLMAKAVRQSFATIFERDEKELGMSTVYDVSHNIAKVEEHMVDGVKKKVLVHRKGATRAFGPGSPEICDKYRSIGQPVLVGGSMGTCSYVLTGTAKAMESTFGSTCHGAGRAMSRSQAMRSLDSRAVLKEVEDRGCTARVATKKLVAEEAPQSYKDVSEVIETCHAAGISRKCVKLRPVICIKG</sequence>
<feature type="binding site" evidence="11">
    <location>
        <begin position="566"/>
        <end position="569"/>
    </location>
    <ligand>
        <name>GMP</name>
        <dbReference type="ChEBI" id="CHEBI:58115"/>
    </ligand>
</feature>
<keyword evidence="6 11" id="KW-0342">GTP-binding</keyword>
<dbReference type="Proteomes" id="UP000011087">
    <property type="component" value="Unassembled WGS sequence"/>
</dbReference>
<reference evidence="15 17" key="1">
    <citation type="journal article" date="2012" name="Nature">
        <title>Algal genomes reveal evolutionary mosaicism and the fate of nucleomorphs.</title>
        <authorList>
            <consortium name="DOE Joint Genome Institute"/>
            <person name="Curtis B.A."/>
            <person name="Tanifuji G."/>
            <person name="Burki F."/>
            <person name="Gruber A."/>
            <person name="Irimia M."/>
            <person name="Maruyama S."/>
            <person name="Arias M.C."/>
            <person name="Ball S.G."/>
            <person name="Gile G.H."/>
            <person name="Hirakawa Y."/>
            <person name="Hopkins J.F."/>
            <person name="Kuo A."/>
            <person name="Rensing S.A."/>
            <person name="Schmutz J."/>
            <person name="Symeonidi A."/>
            <person name="Elias M."/>
            <person name="Eveleigh R.J."/>
            <person name="Herman E.K."/>
            <person name="Klute M.J."/>
            <person name="Nakayama T."/>
            <person name="Obornik M."/>
            <person name="Reyes-Prieto A."/>
            <person name="Armbrust E.V."/>
            <person name="Aves S.J."/>
            <person name="Beiko R.G."/>
            <person name="Coutinho P."/>
            <person name="Dacks J.B."/>
            <person name="Durnford D.G."/>
            <person name="Fast N.M."/>
            <person name="Green B.R."/>
            <person name="Grisdale C.J."/>
            <person name="Hempel F."/>
            <person name="Henrissat B."/>
            <person name="Hoppner M.P."/>
            <person name="Ishida K."/>
            <person name="Kim E."/>
            <person name="Koreny L."/>
            <person name="Kroth P.G."/>
            <person name="Liu Y."/>
            <person name="Malik S.B."/>
            <person name="Maier U.G."/>
            <person name="McRose D."/>
            <person name="Mock T."/>
            <person name="Neilson J.A."/>
            <person name="Onodera N.T."/>
            <person name="Poole A.M."/>
            <person name="Pritham E.J."/>
            <person name="Richards T.A."/>
            <person name="Rocap G."/>
            <person name="Roy S.W."/>
            <person name="Sarai C."/>
            <person name="Schaack S."/>
            <person name="Shirato S."/>
            <person name="Slamovits C.H."/>
            <person name="Spencer D.F."/>
            <person name="Suzuki S."/>
            <person name="Worden A.Z."/>
            <person name="Zauner S."/>
            <person name="Barry K."/>
            <person name="Bell C."/>
            <person name="Bharti A.K."/>
            <person name="Crow J.A."/>
            <person name="Grimwood J."/>
            <person name="Kramer R."/>
            <person name="Lindquist E."/>
            <person name="Lucas S."/>
            <person name="Salamov A."/>
            <person name="McFadden G.I."/>
            <person name="Lane C.E."/>
            <person name="Keeling P.J."/>
            <person name="Gray M.W."/>
            <person name="Grigoriev I.V."/>
            <person name="Archibald J.M."/>
        </authorList>
    </citation>
    <scope>NUCLEOTIDE SEQUENCE</scope>
    <source>
        <strain evidence="15 17">CCMP2712</strain>
    </source>
</reference>
<feature type="binding site" evidence="11">
    <location>
        <begin position="396"/>
        <end position="400"/>
    </location>
    <ligand>
        <name>GMP</name>
        <dbReference type="ChEBI" id="CHEBI:58115"/>
    </ligand>
</feature>
<evidence type="ECO:0000256" key="4">
    <source>
        <dbReference type="ARBA" id="ARBA00022723"/>
    </source>
</evidence>
<comment type="cofactor">
    <cofactor evidence="12">
        <name>Mn(2+)</name>
        <dbReference type="ChEBI" id="CHEBI:29035"/>
    </cofactor>
    <text evidence="12">Binds 2 manganese ions per subunit.</text>
</comment>
<evidence type="ECO:0000313" key="16">
    <source>
        <dbReference type="EnsemblProtists" id="EKX37253"/>
    </source>
</evidence>
<feature type="chain" id="PRO_5008770230" description="3'-phosphate/5'-hydroxy nucleic acid ligase" evidence="14">
    <location>
        <begin position="36"/>
        <end position="669"/>
    </location>
</feature>
<keyword evidence="17" id="KW-1185">Reference proteome</keyword>
<keyword evidence="3 15" id="KW-0436">Ligase</keyword>
<comment type="catalytic activity">
    <reaction evidence="8">
        <text>a 3'-end 3'-phospho-ribonucleotide-RNA + a 5'-end dephospho-ribonucleoside-RNA + GTP = a ribonucleotidyl-ribonucleotide-RNA + GMP + diphosphate</text>
        <dbReference type="Rhea" id="RHEA:68076"/>
        <dbReference type="Rhea" id="RHEA-COMP:10463"/>
        <dbReference type="Rhea" id="RHEA-COMP:13936"/>
        <dbReference type="Rhea" id="RHEA-COMP:17355"/>
        <dbReference type="ChEBI" id="CHEBI:33019"/>
        <dbReference type="ChEBI" id="CHEBI:37565"/>
        <dbReference type="ChEBI" id="CHEBI:58115"/>
        <dbReference type="ChEBI" id="CHEBI:83062"/>
        <dbReference type="ChEBI" id="CHEBI:138284"/>
        <dbReference type="ChEBI" id="CHEBI:173118"/>
        <dbReference type="EC" id="6.5.1.8"/>
    </reaction>
</comment>
<evidence type="ECO:0000256" key="9">
    <source>
        <dbReference type="ARBA" id="ARBA00049514"/>
    </source>
</evidence>
<evidence type="ECO:0000256" key="13">
    <source>
        <dbReference type="SAM" id="MobiDB-lite"/>
    </source>
</evidence>
<dbReference type="KEGG" id="gtt:GUITHDRAFT_145168"/>
<dbReference type="PaxDb" id="55529-EKX37253"/>
<feature type="binding site" evidence="12">
    <location>
        <position position="274"/>
    </location>
    <ligand>
        <name>Mn(2+)</name>
        <dbReference type="ChEBI" id="CHEBI:29035"/>
        <label>1</label>
    </ligand>
</feature>
<dbReference type="EMBL" id="JH993062">
    <property type="protein sequence ID" value="EKX37253.1"/>
    <property type="molecule type" value="Genomic_DNA"/>
</dbReference>
<feature type="signal peptide" evidence="14">
    <location>
        <begin position="1"/>
        <end position="35"/>
    </location>
</feature>
<dbReference type="GO" id="GO:0003972">
    <property type="term" value="F:RNA ligase (ATP) activity"/>
    <property type="evidence" value="ECO:0007669"/>
    <property type="project" value="TreeGrafter"/>
</dbReference>
<dbReference type="FunFam" id="3.90.1860.10:FF:000001">
    <property type="entry name" value="tRNA-splicing ligase RtcB homolog"/>
    <property type="match status" value="1"/>
</dbReference>
<dbReference type="GO" id="GO:0072669">
    <property type="term" value="C:tRNA-splicing ligase complex"/>
    <property type="evidence" value="ECO:0007669"/>
    <property type="project" value="TreeGrafter"/>
</dbReference>
<comment type="catalytic activity">
    <reaction evidence="9">
        <text>a 3'-end 2',3'-cyclophospho-ribonucleotide-RNA + a 5'-end dephospho-ribonucleoside-RNA + GTP + H2O = a ribonucleotidyl-ribonucleotide-RNA + GMP + diphosphate + H(+)</text>
        <dbReference type="Rhea" id="RHEA:68080"/>
        <dbReference type="Rhea" id="RHEA-COMP:10464"/>
        <dbReference type="Rhea" id="RHEA-COMP:13936"/>
        <dbReference type="Rhea" id="RHEA-COMP:17355"/>
        <dbReference type="ChEBI" id="CHEBI:15377"/>
        <dbReference type="ChEBI" id="CHEBI:15378"/>
        <dbReference type="ChEBI" id="CHEBI:33019"/>
        <dbReference type="ChEBI" id="CHEBI:37565"/>
        <dbReference type="ChEBI" id="CHEBI:58115"/>
        <dbReference type="ChEBI" id="CHEBI:83064"/>
        <dbReference type="ChEBI" id="CHEBI:138284"/>
        <dbReference type="ChEBI" id="CHEBI:173118"/>
        <dbReference type="EC" id="6.5.1.8"/>
    </reaction>
</comment>
<evidence type="ECO:0000256" key="7">
    <source>
        <dbReference type="ARBA" id="ARBA00023211"/>
    </source>
</evidence>
<protein>
    <recommendedName>
        <fullName evidence="2">3'-phosphate/5'-hydroxy nucleic acid ligase</fullName>
        <ecNumber evidence="2">6.5.1.8</ecNumber>
    </recommendedName>
</protein>
<dbReference type="Gene3D" id="3.90.1860.10">
    <property type="entry name" value="tRNA-splicing ligase RtcB"/>
    <property type="match status" value="1"/>
</dbReference>
<feature type="binding site" evidence="11">
    <location>
        <position position="668"/>
    </location>
    <ligand>
        <name>GMP</name>
        <dbReference type="ChEBI" id="CHEBI:58115"/>
    </ligand>
</feature>
<gene>
    <name evidence="15" type="ORF">GUITHDRAFT_145168</name>
</gene>
<dbReference type="RefSeq" id="XP_005824233.1">
    <property type="nucleotide sequence ID" value="XM_005824176.1"/>
</dbReference>
<feature type="binding site" evidence="12">
    <location>
        <position position="428"/>
    </location>
    <ligand>
        <name>Mn(2+)</name>
        <dbReference type="ChEBI" id="CHEBI:29035"/>
        <label>2</label>
    </ligand>
</feature>
<dbReference type="GO" id="GO:0006396">
    <property type="term" value="P:RNA processing"/>
    <property type="evidence" value="ECO:0007669"/>
    <property type="project" value="InterPro"/>
</dbReference>
<dbReference type="EC" id="6.5.1.8" evidence="2"/>
<evidence type="ECO:0000256" key="11">
    <source>
        <dbReference type="PIRSR" id="PIRSR601233-2"/>
    </source>
</evidence>
<comment type="similarity">
    <text evidence="1">Belongs to the RtcB family.</text>
</comment>
<evidence type="ECO:0000313" key="17">
    <source>
        <dbReference type="Proteomes" id="UP000011087"/>
    </source>
</evidence>
<dbReference type="Pfam" id="PF01139">
    <property type="entry name" value="RtcB"/>
    <property type="match status" value="1"/>
</dbReference>
<feature type="binding site" evidence="11">
    <location>
        <begin position="592"/>
        <end position="595"/>
    </location>
    <ligand>
        <name>GMP</name>
        <dbReference type="ChEBI" id="CHEBI:58115"/>
    </ligand>
</feature>
<feature type="binding site" evidence="12">
    <location>
        <position position="517"/>
    </location>
    <ligand>
        <name>Mn(2+)</name>
        <dbReference type="ChEBI" id="CHEBI:29035"/>
        <label>2</label>
    </ligand>
</feature>
<evidence type="ECO:0000313" key="15">
    <source>
        <dbReference type="EMBL" id="EKX37253.1"/>
    </source>
</evidence>
<dbReference type="OrthoDB" id="10249697at2759"/>
<dbReference type="SUPFAM" id="SSF103365">
    <property type="entry name" value="Hypothetical protein PH1602"/>
    <property type="match status" value="1"/>
</dbReference>
<reference evidence="16" key="3">
    <citation type="submission" date="2015-06" db="UniProtKB">
        <authorList>
            <consortium name="EnsemblProtists"/>
        </authorList>
    </citation>
    <scope>IDENTIFICATION</scope>
</reference>
<evidence type="ECO:0000256" key="14">
    <source>
        <dbReference type="SAM" id="SignalP"/>
    </source>
</evidence>
<dbReference type="InterPro" id="IPR001233">
    <property type="entry name" value="RtcB"/>
</dbReference>
<dbReference type="GO" id="GO:0005634">
    <property type="term" value="C:nucleus"/>
    <property type="evidence" value="ECO:0007669"/>
    <property type="project" value="TreeGrafter"/>
</dbReference>
<dbReference type="PANTHER" id="PTHR11118">
    <property type="entry name" value="RNA-SPLICING LIGASE RTCB HOMOLOG"/>
    <property type="match status" value="1"/>
</dbReference>
<dbReference type="InterPro" id="IPR036025">
    <property type="entry name" value="RtcB-like_sf"/>
</dbReference>
<dbReference type="GeneID" id="17293952"/>
<keyword evidence="7 12" id="KW-0464">Manganese</keyword>
<proteinExistence type="inferred from homology"/>
<evidence type="ECO:0000256" key="2">
    <source>
        <dbReference type="ARBA" id="ARBA00012726"/>
    </source>
</evidence>
<feature type="binding site" evidence="11">
    <location>
        <position position="573"/>
    </location>
    <ligand>
        <name>GMP</name>
        <dbReference type="ChEBI" id="CHEBI:58115"/>
    </ligand>
</feature>
<evidence type="ECO:0000256" key="3">
    <source>
        <dbReference type="ARBA" id="ARBA00022598"/>
    </source>
</evidence>
<feature type="active site" description="GMP-histidine intermediate" evidence="10">
    <location>
        <position position="592"/>
    </location>
</feature>
<evidence type="ECO:0000256" key="5">
    <source>
        <dbReference type="ARBA" id="ARBA00022741"/>
    </source>
</evidence>
<evidence type="ECO:0000256" key="12">
    <source>
        <dbReference type="PIRSR" id="PIRSR601233-3"/>
    </source>
</evidence>
<feature type="binding site" evidence="12">
    <location>
        <position position="397"/>
    </location>
    <ligand>
        <name>Mn(2+)</name>
        <dbReference type="ChEBI" id="CHEBI:29035"/>
        <label>1</label>
    </ligand>
</feature>
<evidence type="ECO:0000256" key="6">
    <source>
        <dbReference type="ARBA" id="ARBA00023134"/>
    </source>
</evidence>
<name>L1ILV9_GUITC</name>